<accession>A0A1A9ZYX3</accession>
<dbReference type="AlphaFoldDB" id="A0A1A9ZYX3"/>
<proteinExistence type="predicted"/>
<sequence length="219" mass="24179">MNKSNLRIDLVHLNILPALEIKRVLQEKVQLLAERVLRSDTAAVRGKSDPLVGDFVEEKQVEEIGMNCCLPCWWSIPNLNSSSMNGDWCLTAPTPAGVDEFVHNAVVSRLGDAALLRIPLITLAPLHKLVVPVAVSVAVSTFVFEGSRSRKVAVDDLPVSRSVAIISDVMPTWKCEYYIHYHMGFNGLAYALSSLQFSECLNSKGCGPADFHNSIRLYK</sequence>
<reference evidence="1" key="2">
    <citation type="submission" date="2020-05" db="UniProtKB">
        <authorList>
            <consortium name="EnsemblMetazoa"/>
        </authorList>
    </citation>
    <scope>IDENTIFICATION</scope>
    <source>
        <strain evidence="1">IAEA</strain>
    </source>
</reference>
<dbReference type="EnsemblMetazoa" id="GPAI029281-RA">
    <property type="protein sequence ID" value="GPAI029281-PA"/>
    <property type="gene ID" value="GPAI029281"/>
</dbReference>
<keyword evidence="2" id="KW-1185">Reference proteome</keyword>
<evidence type="ECO:0000313" key="1">
    <source>
        <dbReference type="EnsemblMetazoa" id="GPAI029281-PA"/>
    </source>
</evidence>
<protein>
    <submittedName>
        <fullName evidence="1">Uncharacterized protein</fullName>
    </submittedName>
</protein>
<organism evidence="1 2">
    <name type="scientific">Glossina pallidipes</name>
    <name type="common">Tsetse fly</name>
    <dbReference type="NCBI Taxonomy" id="7398"/>
    <lineage>
        <taxon>Eukaryota</taxon>
        <taxon>Metazoa</taxon>
        <taxon>Ecdysozoa</taxon>
        <taxon>Arthropoda</taxon>
        <taxon>Hexapoda</taxon>
        <taxon>Insecta</taxon>
        <taxon>Pterygota</taxon>
        <taxon>Neoptera</taxon>
        <taxon>Endopterygota</taxon>
        <taxon>Diptera</taxon>
        <taxon>Brachycera</taxon>
        <taxon>Muscomorpha</taxon>
        <taxon>Hippoboscoidea</taxon>
        <taxon>Glossinidae</taxon>
        <taxon>Glossina</taxon>
    </lineage>
</organism>
<reference evidence="2" key="1">
    <citation type="submission" date="2014-03" db="EMBL/GenBank/DDBJ databases">
        <authorList>
            <person name="Aksoy S."/>
            <person name="Warren W."/>
            <person name="Wilson R.K."/>
        </authorList>
    </citation>
    <scope>NUCLEOTIDE SEQUENCE [LARGE SCALE GENOMIC DNA]</scope>
    <source>
        <strain evidence="2">IAEA</strain>
    </source>
</reference>
<dbReference type="Proteomes" id="UP000092445">
    <property type="component" value="Unassembled WGS sequence"/>
</dbReference>
<evidence type="ECO:0000313" key="2">
    <source>
        <dbReference type="Proteomes" id="UP000092445"/>
    </source>
</evidence>
<dbReference type="VEuPathDB" id="VectorBase:GPAI029281"/>
<name>A0A1A9ZYX3_GLOPL</name>